<evidence type="ECO:0000313" key="4">
    <source>
        <dbReference type="Proteomes" id="UP001597351"/>
    </source>
</evidence>
<feature type="transmembrane region" description="Helical" evidence="1">
    <location>
        <begin position="212"/>
        <end position="231"/>
    </location>
</feature>
<keyword evidence="1" id="KW-1133">Transmembrane helix</keyword>
<evidence type="ECO:0008006" key="5">
    <source>
        <dbReference type="Google" id="ProtNLM"/>
    </source>
</evidence>
<evidence type="ECO:0000256" key="2">
    <source>
        <dbReference type="SAM" id="SignalP"/>
    </source>
</evidence>
<comment type="caution">
    <text evidence="3">The sequence shown here is derived from an EMBL/GenBank/DDBJ whole genome shotgun (WGS) entry which is preliminary data.</text>
</comment>
<feature type="chain" id="PRO_5045654893" description="LPXTG cell wall anchor domain-containing protein" evidence="2">
    <location>
        <begin position="28"/>
        <end position="239"/>
    </location>
</feature>
<reference evidence="4" key="1">
    <citation type="journal article" date="2019" name="Int. J. Syst. Evol. Microbiol.">
        <title>The Global Catalogue of Microorganisms (GCM) 10K type strain sequencing project: providing services to taxonomists for standard genome sequencing and annotation.</title>
        <authorList>
            <consortium name="The Broad Institute Genomics Platform"/>
            <consortium name="The Broad Institute Genome Sequencing Center for Infectious Disease"/>
            <person name="Wu L."/>
            <person name="Ma J."/>
        </authorList>
    </citation>
    <scope>NUCLEOTIDE SEQUENCE [LARGE SCALE GENOMIC DNA]</scope>
    <source>
        <strain evidence="4">CGMCC 1.12477</strain>
    </source>
</reference>
<protein>
    <recommendedName>
        <fullName evidence="5">LPXTG cell wall anchor domain-containing protein</fullName>
    </recommendedName>
</protein>
<evidence type="ECO:0000256" key="1">
    <source>
        <dbReference type="SAM" id="Phobius"/>
    </source>
</evidence>
<organism evidence="3 4">
    <name type="scientific">Nocardioides aestuarii</name>
    <dbReference type="NCBI Taxonomy" id="252231"/>
    <lineage>
        <taxon>Bacteria</taxon>
        <taxon>Bacillati</taxon>
        <taxon>Actinomycetota</taxon>
        <taxon>Actinomycetes</taxon>
        <taxon>Propionibacteriales</taxon>
        <taxon>Nocardioidaceae</taxon>
        <taxon>Nocardioides</taxon>
    </lineage>
</organism>
<keyword evidence="2" id="KW-0732">Signal</keyword>
<evidence type="ECO:0000313" key="3">
    <source>
        <dbReference type="EMBL" id="MFD1947954.1"/>
    </source>
</evidence>
<keyword evidence="1" id="KW-0472">Membrane</keyword>
<name>A0ABW4TMQ1_9ACTN</name>
<dbReference type="RefSeq" id="WP_343919533.1">
    <property type="nucleotide sequence ID" value="NZ_BAAAJT010000002.1"/>
</dbReference>
<dbReference type="EMBL" id="JBHUGD010000003">
    <property type="protein sequence ID" value="MFD1947954.1"/>
    <property type="molecule type" value="Genomic_DNA"/>
</dbReference>
<accession>A0ABW4TMQ1</accession>
<feature type="signal peptide" evidence="2">
    <location>
        <begin position="1"/>
        <end position="27"/>
    </location>
</feature>
<sequence>MMRTVRWLTALLATVLISLTGGAPAHADPDRLKLGLNGAGPFTESLTTPLFTGTYVPGTATSSFYVKNESPSTTRATIALVPKDAVNEFERSLSFTATVGGQTGTSVPLQQDRKKNECRTLVTGPTVSPGGVQRIDVTMAIDPGLSRAAMRQSASFTFVVTLSQVTKQGKVDVCGTQSPSGAVQVLGARAAASAGPGMQGAPSLSASPRSSAFVAGTALVFLASGAVFFVARRRRRSHA</sequence>
<gene>
    <name evidence="3" type="ORF">ACFSDE_14235</name>
</gene>
<keyword evidence="4" id="KW-1185">Reference proteome</keyword>
<dbReference type="Proteomes" id="UP001597351">
    <property type="component" value="Unassembled WGS sequence"/>
</dbReference>
<keyword evidence="1" id="KW-0812">Transmembrane</keyword>
<proteinExistence type="predicted"/>